<reference evidence="2" key="1">
    <citation type="submission" date="2014-12" db="EMBL/GenBank/DDBJ databases">
        <title>Insight into the proteome of Arion vulgaris.</title>
        <authorList>
            <person name="Aradska J."/>
            <person name="Bulat T."/>
            <person name="Smidak R."/>
            <person name="Sarate P."/>
            <person name="Gangsoo J."/>
            <person name="Sialana F."/>
            <person name="Bilban M."/>
            <person name="Lubec G."/>
        </authorList>
    </citation>
    <scope>NUCLEOTIDE SEQUENCE</scope>
    <source>
        <tissue evidence="2">Skin</tissue>
    </source>
</reference>
<feature type="non-terminal residue" evidence="2">
    <location>
        <position position="1"/>
    </location>
</feature>
<dbReference type="AlphaFoldDB" id="A0A0B6XV82"/>
<evidence type="ECO:0000256" key="1">
    <source>
        <dbReference type="SAM" id="MobiDB-lite"/>
    </source>
</evidence>
<feature type="compositionally biased region" description="Acidic residues" evidence="1">
    <location>
        <begin position="56"/>
        <end position="69"/>
    </location>
</feature>
<sequence length="69" mass="8227">RQQRVNPQIRPRFYHPHIDQQQGSLDTDEYNDDAENTDRSGGLVNTHDMSQRYEDRQEEDEELMEASHP</sequence>
<name>A0A0B6XV82_9EUPU</name>
<feature type="compositionally biased region" description="Acidic residues" evidence="1">
    <location>
        <begin position="26"/>
        <end position="35"/>
    </location>
</feature>
<dbReference type="EMBL" id="HACG01000546">
    <property type="protein sequence ID" value="CEK47411.1"/>
    <property type="molecule type" value="Transcribed_RNA"/>
</dbReference>
<evidence type="ECO:0000313" key="2">
    <source>
        <dbReference type="EMBL" id="CEK47411.1"/>
    </source>
</evidence>
<accession>A0A0B6XV82</accession>
<organism evidence="2">
    <name type="scientific">Arion vulgaris</name>
    <dbReference type="NCBI Taxonomy" id="1028688"/>
    <lineage>
        <taxon>Eukaryota</taxon>
        <taxon>Metazoa</taxon>
        <taxon>Spiralia</taxon>
        <taxon>Lophotrochozoa</taxon>
        <taxon>Mollusca</taxon>
        <taxon>Gastropoda</taxon>
        <taxon>Heterobranchia</taxon>
        <taxon>Euthyneura</taxon>
        <taxon>Panpulmonata</taxon>
        <taxon>Eupulmonata</taxon>
        <taxon>Stylommatophora</taxon>
        <taxon>Helicina</taxon>
        <taxon>Arionoidea</taxon>
        <taxon>Arionidae</taxon>
        <taxon>Arion</taxon>
    </lineage>
</organism>
<gene>
    <name evidence="2" type="primary">ORF1309</name>
</gene>
<feature type="non-terminal residue" evidence="2">
    <location>
        <position position="69"/>
    </location>
</feature>
<feature type="region of interest" description="Disordered" evidence="1">
    <location>
        <begin position="1"/>
        <end position="69"/>
    </location>
</feature>
<proteinExistence type="predicted"/>
<protein>
    <submittedName>
        <fullName evidence="2">Uncharacterized protein</fullName>
    </submittedName>
</protein>